<evidence type="ECO:0000313" key="2">
    <source>
        <dbReference type="EMBL" id="SCA55477.1"/>
    </source>
</evidence>
<dbReference type="RefSeq" id="WP_069186190.1">
    <property type="nucleotide sequence ID" value="NZ_FLYE01000002.1"/>
</dbReference>
<keyword evidence="1" id="KW-0732">Signal</keyword>
<name>A0A1C3RDV5_9PROT</name>
<feature type="signal peptide" evidence="1">
    <location>
        <begin position="1"/>
        <end position="22"/>
    </location>
</feature>
<evidence type="ECO:0000256" key="1">
    <source>
        <dbReference type="SAM" id="SignalP"/>
    </source>
</evidence>
<dbReference type="AlphaFoldDB" id="A0A1C3RDV5"/>
<evidence type="ECO:0000313" key="3">
    <source>
        <dbReference type="Proteomes" id="UP000231658"/>
    </source>
</evidence>
<dbReference type="EMBL" id="FLYE01000002">
    <property type="protein sequence ID" value="SCA55477.1"/>
    <property type="molecule type" value="Genomic_DNA"/>
</dbReference>
<organism evidence="2 3">
    <name type="scientific">Candidatus Terasakiella magnetica</name>
    <dbReference type="NCBI Taxonomy" id="1867952"/>
    <lineage>
        <taxon>Bacteria</taxon>
        <taxon>Pseudomonadati</taxon>
        <taxon>Pseudomonadota</taxon>
        <taxon>Alphaproteobacteria</taxon>
        <taxon>Rhodospirillales</taxon>
        <taxon>Terasakiellaceae</taxon>
        <taxon>Terasakiella</taxon>
    </lineage>
</organism>
<proteinExistence type="predicted"/>
<dbReference type="Gene3D" id="3.40.190.10">
    <property type="entry name" value="Periplasmic binding protein-like II"/>
    <property type="match status" value="2"/>
</dbReference>
<dbReference type="STRING" id="1867952.MTBPR1_100118"/>
<feature type="chain" id="PRO_5008680640" evidence="1">
    <location>
        <begin position="23"/>
        <end position="256"/>
    </location>
</feature>
<dbReference type="OrthoDB" id="8481290at2"/>
<dbReference type="SUPFAM" id="SSF53850">
    <property type="entry name" value="Periplasmic binding protein-like II"/>
    <property type="match status" value="1"/>
</dbReference>
<keyword evidence="3" id="KW-1185">Reference proteome</keyword>
<sequence>MRITVLALCACVFAYAVHPAYGETLYISSPAIPPVSGTGEHPGYLKKIIQEAGKRVGIKVRFNSHPAKRSLISSNNGESDGELHRIEGLEKYYPNLIRVPETVLIDQFVGFSSQPDLKIKDWSDTGKLQVSYPRGWTIYSKAFGEDRMHQPGLSGLSLFKMAARNRIDVAMHTLDKGTYIAHKEGLRLYPVKPAFAVKPMYMYLHSSKAHLIEKLAKGISDVKEDGTYSKIKRDVLFKHGLTDKAYFQSPLDRPAS</sequence>
<reference evidence="2 3" key="1">
    <citation type="submission" date="2016-07" db="EMBL/GenBank/DDBJ databases">
        <authorList>
            <person name="Lefevre C.T."/>
        </authorList>
    </citation>
    <scope>NUCLEOTIDE SEQUENCE [LARGE SCALE GENOMIC DNA]</scope>
    <source>
        <strain evidence="2">PR1</strain>
    </source>
</reference>
<gene>
    <name evidence="2" type="ORF">MTBPR1_100118</name>
</gene>
<accession>A0A1C3RDV5</accession>
<dbReference type="Proteomes" id="UP000231658">
    <property type="component" value="Unassembled WGS sequence"/>
</dbReference>
<protein>
    <submittedName>
        <fullName evidence="2">Putative Periplasmic solute-binding protein</fullName>
    </submittedName>
</protein>